<organism evidence="3 4">
    <name type="scientific">Globisporangium ultimum (strain ATCC 200006 / CBS 805.95 / DAOM BR144)</name>
    <name type="common">Pythium ultimum</name>
    <dbReference type="NCBI Taxonomy" id="431595"/>
    <lineage>
        <taxon>Eukaryota</taxon>
        <taxon>Sar</taxon>
        <taxon>Stramenopiles</taxon>
        <taxon>Oomycota</taxon>
        <taxon>Peronosporomycetes</taxon>
        <taxon>Pythiales</taxon>
        <taxon>Pythiaceae</taxon>
        <taxon>Globisporangium</taxon>
    </lineage>
</organism>
<dbReference type="OMA" id="AVILVHW"/>
<dbReference type="eggNOG" id="KOG1797">
    <property type="taxonomic scope" value="Eukaryota"/>
</dbReference>
<dbReference type="HOGENOM" id="CLU_240193_0_0_1"/>
<reference evidence="4" key="2">
    <citation type="submission" date="2010-04" db="EMBL/GenBank/DDBJ databases">
        <authorList>
            <person name="Buell R."/>
            <person name="Hamilton J."/>
            <person name="Hostetler J."/>
        </authorList>
    </citation>
    <scope>NUCLEOTIDE SEQUENCE [LARGE SCALE GENOMIC DNA]</scope>
    <source>
        <strain evidence="4">DAOM:BR144</strain>
    </source>
</reference>
<sequence length="1724" mass="196248">MTAAQHGTFVEQLWVIFQSLPIRKEDDPPEIEQLQVEVDEMEDLMVTMDVLSKYGVRTCPRELKEQIGEAGAAADDLLQRMCQFCLPGDEEPASTSNDSERERWMAVWQDATKLKTHVFGERISQEAILDVILRHLLKYDVYLDAAEHLVTNWVGSNHEVVHHVIVVLIRAVQTRIDVLKGNFTAENDLKAHFAAVKCMEVVRHVLTFPSLEQDPARKTQYERQLRHETELVHACQLLDLLTYGAVKRSPADIRPLKDSKDRLDVVLQVFTSNPSNYKASPRAREWLKAHHQEQAASLSAEPNSKTLEAVMYLAKLLRVDDHKHQITMKGAYAALYCADFDVAYGLTTEVIQDIQVGHHERELSKRYHEEDVELQHLMSLVLDLVSASSFCSWTKKIRLCRLVFSAANVSPTNMFGHPITDLVMARMEKLETIEALATEIGLSEEDLEQRRAQESGNFKSSGAEGLLLRELEIVIDLLQEEKNDRSFLLRLLQKGFQLVYVMITSDIAQGSSADESSANGSAGESDQKQAEKIVQQMTRICLEEAIALSSSAHPEDDLVVESGKNSWSEYLQLGFSYLLLWHDFVVETCDLETFWENDIFPQLTANQQNGSSVPAGAAPGQGNDVLFLREVHHFFMLQVASFMQASGEDSNDGADLSQQLQERRKKIEAFASSYNETKRFVLSKNHEPEAEGDDELGDESGIKSALTKKQNETRDMFLRLAKRCQEKMLSQKKTQELEEMNSFFNDDLDLEEFSRDAEYRTRKILLLATKKEHYHVAKQFAHKYGVDEYQCLLAYIRNVFLPDASHRPPSAADRHEQLEHAFRSDNEGFLEQALQKPFVFGRFLLNTDGTSVYELLSGTDHVGILLLLRMVLECSKRITQVPSETIPEEHHGASLFPLSKLSSDRITLLFMCLKRLKEINPVESGPYRHHQVVDFKLVCAATSCTDLLTPPSVNASEKRRVAVAAILPFLNGKSIKMLTKILQKLHHVSTSAIVLIYLSDMLKKIWLEHHDRNTGLSGDLAAYAYESCMPFLSVLSSEHYVLFHCLFLGKHWQVLDMKVDEDEFYGQQMDSITHFGALLATEKKMELLSDALKLLQTRLEAWKASLPSATLSPENAVLLGSREKEMRFVESELVEAAFWFVANQVKANRIVFAFDRSNEKWQDWEMSMKKWFANDATYKTQRRQELVDLLVPLCEQVASAEIASLLVELALVASDSSASVANMLETLYRNVFANIVAQDLVSSDMDEWLQAITVEWATAFPTTHTKESKPMQRIARVIDTLCSTSAQENHVQSAYQHVLMQLNQLPTRTVKELVESKTQLVQQSQSNDSFTQKAFVAEWRDLLERWDHEQNWARSAILCRLMLGREAAKSIATQDLQVYEREYFGLRAKAVVQWLQTRSNGALDLQFALEMRTENVYESIAAVFSRVFAVLEANSPKGSLPRHLHQELTFATANVLLAYDHVSLEAGSRHDARTWEEEQKAALSKRIQDQFSIGIHDREAETPMTAIHKAIGTHSHRDEWWSKMLQHGEWDDRRLLQWYAEMGYSRISADVLEEYVAAHWEAHPSVCVQLLLMSPFDELRTRHQDRILSSVRGQAAVSAQVVELALLRFDVQVLLQSGLYQHVLAFHLNDVAPDSPLWTSSGEYLVCALVMMNEYAAAARLVCALWQVHPLLWDLENARLALANYLKTLATARVPESDAADYEDAVRRHQVYGRTYSFFQREML</sequence>
<keyword evidence="4" id="KW-1185">Reference proteome</keyword>
<keyword evidence="1" id="KW-0175">Coiled coil</keyword>
<feature type="region of interest" description="Disordered" evidence="2">
    <location>
        <begin position="681"/>
        <end position="705"/>
    </location>
</feature>
<protein>
    <submittedName>
        <fullName evidence="3">Uncharacterized protein</fullName>
    </submittedName>
</protein>
<name>K3X3W3_GLOUD</name>
<feature type="coiled-coil region" evidence="1">
    <location>
        <begin position="1078"/>
        <end position="1105"/>
    </location>
</feature>
<dbReference type="VEuPathDB" id="FungiDB:PYU1_G011886"/>
<accession>K3X3W3</accession>
<proteinExistence type="predicted"/>
<evidence type="ECO:0000256" key="1">
    <source>
        <dbReference type="SAM" id="Coils"/>
    </source>
</evidence>
<evidence type="ECO:0000313" key="4">
    <source>
        <dbReference type="Proteomes" id="UP000019132"/>
    </source>
</evidence>
<dbReference type="EnsemblProtists" id="PYU1_T011912">
    <property type="protein sequence ID" value="PYU1_T011912"/>
    <property type="gene ID" value="PYU1_G011886"/>
</dbReference>
<reference evidence="3" key="3">
    <citation type="submission" date="2015-02" db="UniProtKB">
        <authorList>
            <consortium name="EnsemblProtists"/>
        </authorList>
    </citation>
    <scope>IDENTIFICATION</scope>
    <source>
        <strain evidence="3">DAOM BR144</strain>
    </source>
</reference>
<dbReference type="InParanoid" id="K3X3W3"/>
<reference evidence="4" key="1">
    <citation type="journal article" date="2010" name="Genome Biol.">
        <title>Genome sequence of the necrotrophic plant pathogen Pythium ultimum reveals original pathogenicity mechanisms and effector repertoire.</title>
        <authorList>
            <person name="Levesque C.A."/>
            <person name="Brouwer H."/>
            <person name="Cano L."/>
            <person name="Hamilton J.P."/>
            <person name="Holt C."/>
            <person name="Huitema E."/>
            <person name="Raffaele S."/>
            <person name="Robideau G.P."/>
            <person name="Thines M."/>
            <person name="Win J."/>
            <person name="Zerillo M.M."/>
            <person name="Beakes G.W."/>
            <person name="Boore J.L."/>
            <person name="Busam D."/>
            <person name="Dumas B."/>
            <person name="Ferriera S."/>
            <person name="Fuerstenberg S.I."/>
            <person name="Gachon C.M."/>
            <person name="Gaulin E."/>
            <person name="Govers F."/>
            <person name="Grenville-Briggs L."/>
            <person name="Horner N."/>
            <person name="Hostetler J."/>
            <person name="Jiang R.H."/>
            <person name="Johnson J."/>
            <person name="Krajaejun T."/>
            <person name="Lin H."/>
            <person name="Meijer H.J."/>
            <person name="Moore B."/>
            <person name="Morris P."/>
            <person name="Phuntmart V."/>
            <person name="Puiu D."/>
            <person name="Shetty J."/>
            <person name="Stajich J.E."/>
            <person name="Tripathy S."/>
            <person name="Wawra S."/>
            <person name="van West P."/>
            <person name="Whitty B.R."/>
            <person name="Coutinho P.M."/>
            <person name="Henrissat B."/>
            <person name="Martin F."/>
            <person name="Thomas P.D."/>
            <person name="Tyler B.M."/>
            <person name="De Vries R.P."/>
            <person name="Kamoun S."/>
            <person name="Yandell M."/>
            <person name="Tisserat N."/>
            <person name="Buell C.R."/>
        </authorList>
    </citation>
    <scope>NUCLEOTIDE SEQUENCE</scope>
    <source>
        <strain evidence="4">DAOM:BR144</strain>
    </source>
</reference>
<evidence type="ECO:0000313" key="3">
    <source>
        <dbReference type="EnsemblProtists" id="PYU1_T011912"/>
    </source>
</evidence>
<evidence type="ECO:0000256" key="2">
    <source>
        <dbReference type="SAM" id="MobiDB-lite"/>
    </source>
</evidence>
<dbReference type="STRING" id="431595.K3X3W3"/>
<dbReference type="EMBL" id="GL376637">
    <property type="status" value="NOT_ANNOTATED_CDS"/>
    <property type="molecule type" value="Genomic_DNA"/>
</dbReference>
<dbReference type="Proteomes" id="UP000019132">
    <property type="component" value="Unassembled WGS sequence"/>
</dbReference>